<dbReference type="AlphaFoldDB" id="A0AB74IAA5"/>
<proteinExistence type="predicted"/>
<gene>
    <name evidence="2" type="ORF">E6L36_02915</name>
</gene>
<keyword evidence="1" id="KW-0472">Membrane</keyword>
<dbReference type="EMBL" id="SSHM01000001">
    <property type="protein sequence ID" value="THC79448.1"/>
    <property type="molecule type" value="Genomic_DNA"/>
</dbReference>
<organism evidence="2 3">
    <name type="scientific">Lacticaseibacillus rhamnosus</name>
    <name type="common">Lactobacillus rhamnosus</name>
    <dbReference type="NCBI Taxonomy" id="47715"/>
    <lineage>
        <taxon>Bacteria</taxon>
        <taxon>Bacillati</taxon>
        <taxon>Bacillota</taxon>
        <taxon>Bacilli</taxon>
        <taxon>Lactobacillales</taxon>
        <taxon>Lactobacillaceae</taxon>
        <taxon>Lacticaseibacillus</taxon>
    </lineage>
</organism>
<sequence length="79" mass="8846">MYRVGRACKQLRVANYPVANCLGEGVINVHKKASNELRYMNVGTTLLKTFMSIMCLSLISATRSNVNVVKMQIIVNLKK</sequence>
<evidence type="ECO:0000313" key="3">
    <source>
        <dbReference type="Proteomes" id="UP000307517"/>
    </source>
</evidence>
<feature type="transmembrane region" description="Helical" evidence="1">
    <location>
        <begin position="39"/>
        <end position="61"/>
    </location>
</feature>
<reference evidence="2 3" key="1">
    <citation type="submission" date="2019-04" db="EMBL/GenBank/DDBJ databases">
        <title>Genome Announcement to Ensure Probiotic Safety of Lactobacillus rhamnosus UBLR-58.</title>
        <authorList>
            <person name="Sulthana A."/>
            <person name="Lakshmi S.G."/>
            <person name="Madempudi R.S."/>
        </authorList>
    </citation>
    <scope>NUCLEOTIDE SEQUENCE [LARGE SCALE GENOMIC DNA]</scope>
    <source>
        <strain evidence="2 3">UBLR-58</strain>
    </source>
</reference>
<keyword evidence="1" id="KW-1133">Transmembrane helix</keyword>
<keyword evidence="1" id="KW-0812">Transmembrane</keyword>
<protein>
    <submittedName>
        <fullName evidence="2">Uncharacterized protein</fullName>
    </submittedName>
</protein>
<accession>A0AB74IAA5</accession>
<dbReference type="Proteomes" id="UP000307517">
    <property type="component" value="Unassembled WGS sequence"/>
</dbReference>
<name>A0AB74IAA5_LACRH</name>
<evidence type="ECO:0000256" key="1">
    <source>
        <dbReference type="SAM" id="Phobius"/>
    </source>
</evidence>
<evidence type="ECO:0000313" key="2">
    <source>
        <dbReference type="EMBL" id="THC79448.1"/>
    </source>
</evidence>
<comment type="caution">
    <text evidence="2">The sequence shown here is derived from an EMBL/GenBank/DDBJ whole genome shotgun (WGS) entry which is preliminary data.</text>
</comment>